<dbReference type="PROSITE" id="PS00374">
    <property type="entry name" value="MGMT"/>
    <property type="match status" value="1"/>
</dbReference>
<dbReference type="InterPro" id="IPR008332">
    <property type="entry name" value="MethylG_MeTrfase_N"/>
</dbReference>
<keyword evidence="5 11" id="KW-0808">Transferase</keyword>
<dbReference type="FunFam" id="1.10.10.10:FF:000214">
    <property type="entry name" value="Methylated-DNA--protein-cysteine methyltransferase"/>
    <property type="match status" value="1"/>
</dbReference>
<dbReference type="Proteomes" id="UP000262583">
    <property type="component" value="Chromosome"/>
</dbReference>
<evidence type="ECO:0000256" key="5">
    <source>
        <dbReference type="ARBA" id="ARBA00022679"/>
    </source>
</evidence>
<dbReference type="InterPro" id="IPR036388">
    <property type="entry name" value="WH-like_DNA-bd_sf"/>
</dbReference>
<comment type="catalytic activity">
    <reaction evidence="1">
        <text>a 4-O-methyl-thymidine in DNA + L-cysteinyl-[protein] = a thymidine in DNA + S-methyl-L-cysteinyl-[protein]</text>
        <dbReference type="Rhea" id="RHEA:53428"/>
        <dbReference type="Rhea" id="RHEA-COMP:10131"/>
        <dbReference type="Rhea" id="RHEA-COMP:10132"/>
        <dbReference type="Rhea" id="RHEA-COMP:13555"/>
        <dbReference type="Rhea" id="RHEA-COMP:13556"/>
        <dbReference type="ChEBI" id="CHEBI:29950"/>
        <dbReference type="ChEBI" id="CHEBI:82612"/>
        <dbReference type="ChEBI" id="CHEBI:137386"/>
        <dbReference type="ChEBI" id="CHEBI:137387"/>
        <dbReference type="EC" id="2.1.1.63"/>
    </reaction>
</comment>
<dbReference type="InterPro" id="IPR014048">
    <property type="entry name" value="MethylDNA_cys_MeTrfase_DNA-bd"/>
</dbReference>
<dbReference type="SUPFAM" id="SSF53155">
    <property type="entry name" value="Methylated DNA-protein cysteine methyltransferase domain"/>
    <property type="match status" value="1"/>
</dbReference>
<feature type="domain" description="Methylated-DNA-[protein]-cysteine S-methyltransferase DNA binding" evidence="9">
    <location>
        <begin position="82"/>
        <end position="161"/>
    </location>
</feature>
<dbReference type="PANTHER" id="PTHR10815:SF5">
    <property type="entry name" value="METHYLATED-DNA--PROTEIN-CYSTEINE METHYLTRANSFERASE"/>
    <property type="match status" value="1"/>
</dbReference>
<dbReference type="GO" id="GO:0003908">
    <property type="term" value="F:methylated-DNA-[protein]-cysteine S-methyltransferase activity"/>
    <property type="evidence" value="ECO:0007669"/>
    <property type="project" value="UniProtKB-EC"/>
</dbReference>
<dbReference type="CDD" id="cd06445">
    <property type="entry name" value="ATase"/>
    <property type="match status" value="1"/>
</dbReference>
<dbReference type="InterPro" id="IPR036217">
    <property type="entry name" value="MethylDNA_cys_MeTrfase_DNAb"/>
</dbReference>
<comment type="catalytic activity">
    <reaction evidence="8">
        <text>a 6-O-methyl-2'-deoxyguanosine in DNA + L-cysteinyl-[protein] = S-methyl-L-cysteinyl-[protein] + a 2'-deoxyguanosine in DNA</text>
        <dbReference type="Rhea" id="RHEA:24000"/>
        <dbReference type="Rhea" id="RHEA-COMP:10131"/>
        <dbReference type="Rhea" id="RHEA-COMP:10132"/>
        <dbReference type="Rhea" id="RHEA-COMP:11367"/>
        <dbReference type="Rhea" id="RHEA-COMP:11368"/>
        <dbReference type="ChEBI" id="CHEBI:29950"/>
        <dbReference type="ChEBI" id="CHEBI:82612"/>
        <dbReference type="ChEBI" id="CHEBI:85445"/>
        <dbReference type="ChEBI" id="CHEBI:85448"/>
        <dbReference type="EC" id="2.1.1.63"/>
    </reaction>
</comment>
<dbReference type="AlphaFoldDB" id="A0A2Z4Y4F9"/>
<dbReference type="GO" id="GO:0032259">
    <property type="term" value="P:methylation"/>
    <property type="evidence" value="ECO:0007669"/>
    <property type="project" value="UniProtKB-KW"/>
</dbReference>
<dbReference type="Pfam" id="PF01035">
    <property type="entry name" value="DNA_binding_1"/>
    <property type="match status" value="1"/>
</dbReference>
<keyword evidence="6" id="KW-0227">DNA damage</keyword>
<organism evidence="11 12">
    <name type="scientific">Sumerlaea chitinivorans</name>
    <dbReference type="NCBI Taxonomy" id="2250252"/>
    <lineage>
        <taxon>Bacteria</taxon>
        <taxon>Candidatus Sumerlaeota</taxon>
        <taxon>Candidatus Sumerlaeia</taxon>
        <taxon>Candidatus Sumerlaeales</taxon>
        <taxon>Candidatus Sumerlaeaceae</taxon>
        <taxon>Candidatus Sumerlaea</taxon>
    </lineage>
</organism>
<keyword evidence="7" id="KW-0234">DNA repair</keyword>
<evidence type="ECO:0000256" key="1">
    <source>
        <dbReference type="ARBA" id="ARBA00001286"/>
    </source>
</evidence>
<dbReference type="KEGG" id="schv:BRCON_1263"/>
<dbReference type="InterPro" id="IPR001497">
    <property type="entry name" value="MethylDNA_cys_MeTrfase_AS"/>
</dbReference>
<evidence type="ECO:0000259" key="10">
    <source>
        <dbReference type="Pfam" id="PF02870"/>
    </source>
</evidence>
<dbReference type="EMBL" id="CP030759">
    <property type="protein sequence ID" value="AXA36040.1"/>
    <property type="molecule type" value="Genomic_DNA"/>
</dbReference>
<evidence type="ECO:0000256" key="2">
    <source>
        <dbReference type="ARBA" id="ARBA00008711"/>
    </source>
</evidence>
<evidence type="ECO:0000313" key="12">
    <source>
        <dbReference type="Proteomes" id="UP000262583"/>
    </source>
</evidence>
<dbReference type="PANTHER" id="PTHR10815">
    <property type="entry name" value="METHYLATED-DNA--PROTEIN-CYSTEINE METHYLTRANSFERASE"/>
    <property type="match status" value="1"/>
</dbReference>
<dbReference type="InterPro" id="IPR036631">
    <property type="entry name" value="MGMT_N_sf"/>
</dbReference>
<sequence>MAEAQVARCEAVFEVGSSPIRLVLEATDEGLRRCKLVAEPYDTARQQAPSHPVLEQAVRELREYFMGERAKFEVTLAPEGTDFQLQVWKATRQIPYGQTRSYWWVAVRMGNPYAMRAVGGALGENPLMLFIPCHRVVRQDGSLGGFTPGIGWKRILLEHEAAYREKLCGR</sequence>
<dbReference type="NCBIfam" id="TIGR00589">
    <property type="entry name" value="ogt"/>
    <property type="match status" value="1"/>
</dbReference>
<keyword evidence="4 11" id="KW-0489">Methyltransferase</keyword>
<reference evidence="11 12" key="1">
    <citation type="submission" date="2018-05" db="EMBL/GenBank/DDBJ databases">
        <title>A metagenomic window into the 2 km-deep terrestrial subsurface aquifer revealed taxonomically and functionally diverse microbial community comprising novel uncultured bacterial lineages.</title>
        <authorList>
            <person name="Kadnikov V.V."/>
            <person name="Mardanov A.V."/>
            <person name="Beletsky A.V."/>
            <person name="Banks D."/>
            <person name="Pimenov N.V."/>
            <person name="Frank Y.A."/>
            <person name="Karnachuk O.V."/>
            <person name="Ravin N.V."/>
        </authorList>
    </citation>
    <scope>NUCLEOTIDE SEQUENCE [LARGE SCALE GENOMIC DNA]</scope>
    <source>
        <strain evidence="11">BY</strain>
    </source>
</reference>
<evidence type="ECO:0000259" key="9">
    <source>
        <dbReference type="Pfam" id="PF01035"/>
    </source>
</evidence>
<name>A0A2Z4Y4F9_SUMC1</name>
<evidence type="ECO:0000256" key="3">
    <source>
        <dbReference type="ARBA" id="ARBA00011918"/>
    </source>
</evidence>
<dbReference type="GO" id="GO:0006281">
    <property type="term" value="P:DNA repair"/>
    <property type="evidence" value="ECO:0007669"/>
    <property type="project" value="UniProtKB-KW"/>
</dbReference>
<accession>A0A2Z4Y4F9</accession>
<gene>
    <name evidence="11" type="ORF">BRCON_1263</name>
</gene>
<dbReference type="SUPFAM" id="SSF46767">
    <property type="entry name" value="Methylated DNA-protein cysteine methyltransferase, C-terminal domain"/>
    <property type="match status" value="1"/>
</dbReference>
<evidence type="ECO:0000256" key="8">
    <source>
        <dbReference type="ARBA" id="ARBA00049348"/>
    </source>
</evidence>
<dbReference type="EC" id="2.1.1.63" evidence="3"/>
<protein>
    <recommendedName>
        <fullName evidence="3">methylated-DNA--[protein]-cysteine S-methyltransferase</fullName>
        <ecNumber evidence="3">2.1.1.63</ecNumber>
    </recommendedName>
</protein>
<feature type="domain" description="Methylguanine DNA methyltransferase ribonuclease-like" evidence="10">
    <location>
        <begin position="22"/>
        <end position="77"/>
    </location>
</feature>
<proteinExistence type="inferred from homology"/>
<evidence type="ECO:0000256" key="7">
    <source>
        <dbReference type="ARBA" id="ARBA00023204"/>
    </source>
</evidence>
<evidence type="ECO:0000256" key="6">
    <source>
        <dbReference type="ARBA" id="ARBA00022763"/>
    </source>
</evidence>
<dbReference type="Gene3D" id="3.30.160.70">
    <property type="entry name" value="Methylated DNA-protein cysteine methyltransferase domain"/>
    <property type="match status" value="1"/>
</dbReference>
<dbReference type="Pfam" id="PF02870">
    <property type="entry name" value="Methyltransf_1N"/>
    <property type="match status" value="1"/>
</dbReference>
<comment type="similarity">
    <text evidence="2">Belongs to the MGMT family.</text>
</comment>
<evidence type="ECO:0000256" key="4">
    <source>
        <dbReference type="ARBA" id="ARBA00022603"/>
    </source>
</evidence>
<dbReference type="Gene3D" id="1.10.10.10">
    <property type="entry name" value="Winged helix-like DNA-binding domain superfamily/Winged helix DNA-binding domain"/>
    <property type="match status" value="1"/>
</dbReference>
<evidence type="ECO:0000313" key="11">
    <source>
        <dbReference type="EMBL" id="AXA36040.1"/>
    </source>
</evidence>